<evidence type="ECO:0000313" key="1">
    <source>
        <dbReference type="EMBL" id="CAH2328837.1"/>
    </source>
</evidence>
<sequence length="68" mass="7581">MPRDNCDDIFTSSPYQNIRVKLPPLDISSDFSFELQDASQSSQDTGLCLDATPDLSYLNPEMLKPGEL</sequence>
<name>A0AAD1TP91_PELCU</name>
<gene>
    <name evidence="1" type="ORF">PECUL_23A053421</name>
</gene>
<protein>
    <submittedName>
        <fullName evidence="1">Uncharacterized protein</fullName>
    </submittedName>
</protein>
<dbReference type="Proteomes" id="UP001295444">
    <property type="component" value="Chromosome 13"/>
</dbReference>
<keyword evidence="2" id="KW-1185">Reference proteome</keyword>
<evidence type="ECO:0000313" key="2">
    <source>
        <dbReference type="Proteomes" id="UP001295444"/>
    </source>
</evidence>
<organism evidence="1 2">
    <name type="scientific">Pelobates cultripes</name>
    <name type="common">Western spadefoot toad</name>
    <dbReference type="NCBI Taxonomy" id="61616"/>
    <lineage>
        <taxon>Eukaryota</taxon>
        <taxon>Metazoa</taxon>
        <taxon>Chordata</taxon>
        <taxon>Craniata</taxon>
        <taxon>Vertebrata</taxon>
        <taxon>Euteleostomi</taxon>
        <taxon>Amphibia</taxon>
        <taxon>Batrachia</taxon>
        <taxon>Anura</taxon>
        <taxon>Pelobatoidea</taxon>
        <taxon>Pelobatidae</taxon>
        <taxon>Pelobates</taxon>
    </lineage>
</organism>
<dbReference type="EMBL" id="OW240924">
    <property type="protein sequence ID" value="CAH2328837.1"/>
    <property type="molecule type" value="Genomic_DNA"/>
</dbReference>
<reference evidence="1" key="1">
    <citation type="submission" date="2022-03" db="EMBL/GenBank/DDBJ databases">
        <authorList>
            <person name="Alioto T."/>
            <person name="Alioto T."/>
            <person name="Gomez Garrido J."/>
        </authorList>
    </citation>
    <scope>NUCLEOTIDE SEQUENCE</scope>
</reference>
<dbReference type="AlphaFoldDB" id="A0AAD1TP91"/>
<proteinExistence type="predicted"/>
<accession>A0AAD1TP91</accession>